<dbReference type="PANTHER" id="PTHR47822:SF2">
    <property type="entry name" value="F-BOX AND WD-40 DOMAIN PROTEIN 7"/>
    <property type="match status" value="1"/>
</dbReference>
<evidence type="ECO:0000256" key="3">
    <source>
        <dbReference type="PROSITE-ProRule" id="PRU00221"/>
    </source>
</evidence>
<dbReference type="Pfam" id="PF00400">
    <property type="entry name" value="WD40"/>
    <property type="match status" value="1"/>
</dbReference>
<proteinExistence type="predicted"/>
<dbReference type="PANTHER" id="PTHR47822">
    <property type="entry name" value="CARBOHYDRATE BINDING DOMAIN CONTAINING PROTEIN"/>
    <property type="match status" value="1"/>
</dbReference>
<evidence type="ECO:0000313" key="4">
    <source>
        <dbReference type="EMBL" id="KAK8885756.1"/>
    </source>
</evidence>
<dbReference type="EMBL" id="JAPFFF010000007">
    <property type="protein sequence ID" value="KAK8885756.1"/>
    <property type="molecule type" value="Genomic_DNA"/>
</dbReference>
<dbReference type="SUPFAM" id="SSF50978">
    <property type="entry name" value="WD40 repeat-like"/>
    <property type="match status" value="1"/>
</dbReference>
<keyword evidence="1 3" id="KW-0853">WD repeat</keyword>
<accession>A0ABR2K4T4</accession>
<gene>
    <name evidence="4" type="ORF">M9Y10_041209</name>
</gene>
<dbReference type="Proteomes" id="UP001470230">
    <property type="component" value="Unassembled WGS sequence"/>
</dbReference>
<dbReference type="InterPro" id="IPR036322">
    <property type="entry name" value="WD40_repeat_dom_sf"/>
</dbReference>
<evidence type="ECO:0000256" key="2">
    <source>
        <dbReference type="ARBA" id="ARBA00022737"/>
    </source>
</evidence>
<reference evidence="4 5" key="1">
    <citation type="submission" date="2024-04" db="EMBL/GenBank/DDBJ databases">
        <title>Tritrichomonas musculus Genome.</title>
        <authorList>
            <person name="Alves-Ferreira E."/>
            <person name="Grigg M."/>
            <person name="Lorenzi H."/>
            <person name="Galac M."/>
        </authorList>
    </citation>
    <scope>NUCLEOTIDE SEQUENCE [LARGE SCALE GENOMIC DNA]</scope>
    <source>
        <strain evidence="4 5">EAF2021</strain>
    </source>
</reference>
<protein>
    <recommendedName>
        <fullName evidence="6">Anaphase-promoting complex subunit 4 WD40 domain-containing protein</fullName>
    </recommendedName>
</protein>
<dbReference type="SMART" id="SM00320">
    <property type="entry name" value="WD40"/>
    <property type="match status" value="5"/>
</dbReference>
<feature type="repeat" description="WD" evidence="3">
    <location>
        <begin position="154"/>
        <end position="196"/>
    </location>
</feature>
<dbReference type="PROSITE" id="PS50082">
    <property type="entry name" value="WD_REPEATS_2"/>
    <property type="match status" value="1"/>
</dbReference>
<keyword evidence="2" id="KW-0677">Repeat</keyword>
<evidence type="ECO:0000256" key="1">
    <source>
        <dbReference type="ARBA" id="ARBA00022574"/>
    </source>
</evidence>
<keyword evidence="5" id="KW-1185">Reference proteome</keyword>
<name>A0ABR2K4T4_9EUKA</name>
<comment type="caution">
    <text evidence="4">The sequence shown here is derived from an EMBL/GenBank/DDBJ whole genome shotgun (WGS) entry which is preliminary data.</text>
</comment>
<dbReference type="InterPro" id="IPR019775">
    <property type="entry name" value="WD40_repeat_CS"/>
</dbReference>
<organism evidence="4 5">
    <name type="scientific">Tritrichomonas musculus</name>
    <dbReference type="NCBI Taxonomy" id="1915356"/>
    <lineage>
        <taxon>Eukaryota</taxon>
        <taxon>Metamonada</taxon>
        <taxon>Parabasalia</taxon>
        <taxon>Tritrichomonadida</taxon>
        <taxon>Tritrichomonadidae</taxon>
        <taxon>Tritrichomonas</taxon>
    </lineage>
</organism>
<evidence type="ECO:0008006" key="6">
    <source>
        <dbReference type="Google" id="ProtNLM"/>
    </source>
</evidence>
<dbReference type="InterPro" id="IPR001680">
    <property type="entry name" value="WD40_rpt"/>
</dbReference>
<dbReference type="InterPro" id="IPR015943">
    <property type="entry name" value="WD40/YVTN_repeat-like_dom_sf"/>
</dbReference>
<sequence>MYNPEDLFVVEEPAWHVDSTGYPLTCVDYSPNGALVAYSNQPGKIFISSSYEGTVKRTLDQGNAMHPIEGVRFHPSDDSLLLSASRDGTILLFNLPRGEIINRQRHLGSSLLAMNVDSFGEVFAIACADGSVRIYDMENLQRSKALVKLATKTATSQAVNIYSLIFHPEDSNILLAAGWNDRVIFWDLRTGNPERNLAGPHIRGPALDIRSDVFITGSARDKKQIELWDYGTTKKIRDININQNLAGGNILVNSLKVARNGMDIVAGGSGINIAQTYDYASGKCFGQSQLFQSPVAVTSVSPFGTGIIVGSDSGEISYHMIRIKPA</sequence>
<dbReference type="PROSITE" id="PS00678">
    <property type="entry name" value="WD_REPEATS_1"/>
    <property type="match status" value="1"/>
</dbReference>
<evidence type="ECO:0000313" key="5">
    <source>
        <dbReference type="Proteomes" id="UP001470230"/>
    </source>
</evidence>
<dbReference type="Gene3D" id="2.130.10.10">
    <property type="entry name" value="YVTN repeat-like/Quinoprotein amine dehydrogenase"/>
    <property type="match status" value="2"/>
</dbReference>